<evidence type="ECO:0000313" key="7">
    <source>
        <dbReference type="Proteomes" id="UP000034037"/>
    </source>
</evidence>
<accession>A0A0F6Z5H8</accession>
<name>A0A0F6Z5H8_9CORY</name>
<sequence length="293" mass="30560">MTVSWHQATDAPPSIRITTLAPSLQPNQRKVAEVMLVDAPSIVELTAQGLADRVGVGRATVIRTAQSLGYDGFPQLRVALAQELALAQGASRSMVEGALSSSLLGHLQAGISDFQASLSTVASALTEDDLTRCIEGLDTARRVLVASHGLSAPLGLDFSQRLNSMGRSAEVHSDSMSEQIVARQLGEGSVCFAISGSGASKATLATIEAARAGGATIMAMTCFAHSAIDVAADVSLIVPPMTASFQDELTRTSRAALMLVSEQLIELLITHRGQEAAQARATSMSMIGTSLEE</sequence>
<dbReference type="SUPFAM" id="SSF46689">
    <property type="entry name" value="Homeodomain-like"/>
    <property type="match status" value="1"/>
</dbReference>
<dbReference type="HOGENOM" id="CLU_055769_0_0_11"/>
<feature type="domain" description="HTH rpiR-type" evidence="4">
    <location>
        <begin position="11"/>
        <end position="87"/>
    </location>
</feature>
<dbReference type="Proteomes" id="UP000034037">
    <property type="component" value="Chromosome"/>
</dbReference>
<dbReference type="Pfam" id="PF01418">
    <property type="entry name" value="HTH_6"/>
    <property type="match status" value="1"/>
</dbReference>
<dbReference type="PANTHER" id="PTHR30514:SF1">
    <property type="entry name" value="HTH-TYPE TRANSCRIPTIONAL REGULATOR HEXR-RELATED"/>
    <property type="match status" value="1"/>
</dbReference>
<reference evidence="6 7" key="1">
    <citation type="submission" date="2015-04" db="EMBL/GenBank/DDBJ databases">
        <title>Complete Genome Sequence of Brevibacterium flavum ATCC 15168.</title>
        <authorList>
            <person name="Ahn J."/>
            <person name="Park G."/>
            <person name="Jeon W."/>
            <person name="Jang Y."/>
            <person name="Jang M."/>
            <person name="Lee H."/>
            <person name="Lee H."/>
        </authorList>
    </citation>
    <scope>NUCLEOTIDE SEQUENCE [LARGE SCALE GENOMIC DNA]</scope>
    <source>
        <strain evidence="6 7">ATCC 15168</strain>
    </source>
</reference>
<dbReference type="GO" id="GO:0097367">
    <property type="term" value="F:carbohydrate derivative binding"/>
    <property type="evidence" value="ECO:0007669"/>
    <property type="project" value="InterPro"/>
</dbReference>
<dbReference type="InterPro" id="IPR036388">
    <property type="entry name" value="WH-like_DNA-bd_sf"/>
</dbReference>
<dbReference type="InterPro" id="IPR009057">
    <property type="entry name" value="Homeodomain-like_sf"/>
</dbReference>
<evidence type="ECO:0000313" key="6">
    <source>
        <dbReference type="EMBL" id="AKF27435.1"/>
    </source>
</evidence>
<keyword evidence="1" id="KW-0805">Transcription regulation</keyword>
<dbReference type="InterPro" id="IPR046348">
    <property type="entry name" value="SIS_dom_sf"/>
</dbReference>
<dbReference type="Pfam" id="PF01380">
    <property type="entry name" value="SIS"/>
    <property type="match status" value="1"/>
</dbReference>
<dbReference type="Gene3D" id="1.10.10.10">
    <property type="entry name" value="Winged helix-like DNA-binding domain superfamily/Winged helix DNA-binding domain"/>
    <property type="match status" value="1"/>
</dbReference>
<dbReference type="GO" id="GO:0003677">
    <property type="term" value="F:DNA binding"/>
    <property type="evidence" value="ECO:0007669"/>
    <property type="project" value="UniProtKB-KW"/>
</dbReference>
<dbReference type="EMBL" id="CP011309">
    <property type="protein sequence ID" value="AKF27435.1"/>
    <property type="molecule type" value="Genomic_DNA"/>
</dbReference>
<dbReference type="InterPro" id="IPR047640">
    <property type="entry name" value="RpiR-like"/>
</dbReference>
<dbReference type="Gene3D" id="3.40.50.10490">
    <property type="entry name" value="Glucose-6-phosphate isomerase like protein, domain 1"/>
    <property type="match status" value="1"/>
</dbReference>
<evidence type="ECO:0000256" key="3">
    <source>
        <dbReference type="ARBA" id="ARBA00023163"/>
    </source>
</evidence>
<proteinExistence type="predicted"/>
<keyword evidence="2" id="KW-0238">DNA-binding</keyword>
<dbReference type="GO" id="GO:0003700">
    <property type="term" value="F:DNA-binding transcription factor activity"/>
    <property type="evidence" value="ECO:0007669"/>
    <property type="project" value="InterPro"/>
</dbReference>
<dbReference type="GO" id="GO:1901135">
    <property type="term" value="P:carbohydrate derivative metabolic process"/>
    <property type="evidence" value="ECO:0007669"/>
    <property type="project" value="InterPro"/>
</dbReference>
<evidence type="ECO:0000256" key="2">
    <source>
        <dbReference type="ARBA" id="ARBA00023125"/>
    </source>
</evidence>
<dbReference type="PANTHER" id="PTHR30514">
    <property type="entry name" value="GLUCOKINASE"/>
    <property type="match status" value="1"/>
</dbReference>
<evidence type="ECO:0000259" key="5">
    <source>
        <dbReference type="PROSITE" id="PS51464"/>
    </source>
</evidence>
<evidence type="ECO:0000256" key="1">
    <source>
        <dbReference type="ARBA" id="ARBA00023015"/>
    </source>
</evidence>
<dbReference type="PATRIC" id="fig|92706.3.peg.1599"/>
<dbReference type="InterPro" id="IPR035472">
    <property type="entry name" value="RpiR-like_SIS"/>
</dbReference>
<protein>
    <submittedName>
        <fullName evidence="6">RpiR family transcriptional regulator</fullName>
    </submittedName>
</protein>
<dbReference type="CDD" id="cd05013">
    <property type="entry name" value="SIS_RpiR"/>
    <property type="match status" value="1"/>
</dbReference>
<gene>
    <name evidence="6" type="ORF">YH66_07690</name>
</gene>
<dbReference type="InterPro" id="IPR001347">
    <property type="entry name" value="SIS_dom"/>
</dbReference>
<dbReference type="AlphaFoldDB" id="A0A0F6Z5H8"/>
<keyword evidence="7" id="KW-1185">Reference proteome</keyword>
<dbReference type="PROSITE" id="PS51071">
    <property type="entry name" value="HTH_RPIR"/>
    <property type="match status" value="1"/>
</dbReference>
<feature type="domain" description="SIS" evidence="5">
    <location>
        <begin position="133"/>
        <end position="274"/>
    </location>
</feature>
<organism evidence="6 7">
    <name type="scientific">[Brevibacterium] flavum</name>
    <dbReference type="NCBI Taxonomy" id="92706"/>
    <lineage>
        <taxon>Bacteria</taxon>
        <taxon>Bacillati</taxon>
        <taxon>Actinomycetota</taxon>
        <taxon>Actinomycetes</taxon>
        <taxon>Mycobacteriales</taxon>
        <taxon>Corynebacteriaceae</taxon>
        <taxon>Corynebacterium</taxon>
    </lineage>
</organism>
<dbReference type="SUPFAM" id="SSF53697">
    <property type="entry name" value="SIS domain"/>
    <property type="match status" value="1"/>
</dbReference>
<dbReference type="PROSITE" id="PS51464">
    <property type="entry name" value="SIS"/>
    <property type="match status" value="1"/>
</dbReference>
<evidence type="ECO:0000259" key="4">
    <source>
        <dbReference type="PROSITE" id="PS51071"/>
    </source>
</evidence>
<dbReference type="InterPro" id="IPR000281">
    <property type="entry name" value="HTH_RpiR"/>
</dbReference>
<keyword evidence="3" id="KW-0804">Transcription</keyword>